<evidence type="ECO:0000256" key="8">
    <source>
        <dbReference type="ARBA" id="ARBA00022989"/>
    </source>
</evidence>
<protein>
    <recommendedName>
        <fullName evidence="3 13">Membrane protein insertase YidC</fullName>
    </recommendedName>
    <alternativeName>
        <fullName evidence="12 13">Foldase YidC</fullName>
    </alternativeName>
    <alternativeName>
        <fullName evidence="11 13">Membrane integrase YidC</fullName>
    </alternativeName>
    <alternativeName>
        <fullName evidence="13">Membrane protein YidC</fullName>
    </alternativeName>
</protein>
<evidence type="ECO:0000256" key="11">
    <source>
        <dbReference type="ARBA" id="ARBA00033245"/>
    </source>
</evidence>
<feature type="compositionally biased region" description="Low complexity" evidence="14">
    <location>
        <begin position="36"/>
        <end position="52"/>
    </location>
</feature>
<keyword evidence="4 13" id="KW-0813">Transport</keyword>
<feature type="transmembrane region" description="Helical" evidence="13">
    <location>
        <begin position="6"/>
        <end position="26"/>
    </location>
</feature>
<feature type="compositionally biased region" description="Low complexity" evidence="14">
    <location>
        <begin position="63"/>
        <end position="77"/>
    </location>
</feature>
<evidence type="ECO:0000256" key="5">
    <source>
        <dbReference type="ARBA" id="ARBA00022475"/>
    </source>
</evidence>
<comment type="similarity">
    <text evidence="2 13">Belongs to the OXA1/ALB3/YidC family. Type 1 subfamily.</text>
</comment>
<feature type="domain" description="Membrane insertase YidC/Oxa/ALB C-terminal" evidence="15">
    <location>
        <begin position="373"/>
        <end position="551"/>
    </location>
</feature>
<keyword evidence="6 13" id="KW-0812">Transmembrane</keyword>
<evidence type="ECO:0000256" key="6">
    <source>
        <dbReference type="ARBA" id="ARBA00022692"/>
    </source>
</evidence>
<feature type="transmembrane region" description="Helical" evidence="13">
    <location>
        <begin position="512"/>
        <end position="537"/>
    </location>
</feature>
<keyword evidence="5 13" id="KW-1003">Cell membrane</keyword>
<dbReference type="PANTHER" id="PTHR12428">
    <property type="entry name" value="OXA1"/>
    <property type="match status" value="1"/>
</dbReference>
<gene>
    <name evidence="13 17" type="primary">yidC</name>
    <name evidence="17" type="ORF">ACFOEN_13300</name>
</gene>
<proteinExistence type="inferred from homology"/>
<dbReference type="RefSeq" id="WP_377304702.1">
    <property type="nucleotide sequence ID" value="NZ_CP180191.1"/>
</dbReference>
<evidence type="ECO:0000259" key="15">
    <source>
        <dbReference type="Pfam" id="PF02096"/>
    </source>
</evidence>
<evidence type="ECO:0000256" key="9">
    <source>
        <dbReference type="ARBA" id="ARBA00023136"/>
    </source>
</evidence>
<evidence type="ECO:0000259" key="16">
    <source>
        <dbReference type="Pfam" id="PF14849"/>
    </source>
</evidence>
<evidence type="ECO:0000256" key="2">
    <source>
        <dbReference type="ARBA" id="ARBA00010527"/>
    </source>
</evidence>
<keyword evidence="9 13" id="KW-0472">Membrane</keyword>
<feature type="transmembrane region" description="Helical" evidence="13">
    <location>
        <begin position="442"/>
        <end position="463"/>
    </location>
</feature>
<evidence type="ECO:0000313" key="17">
    <source>
        <dbReference type="EMBL" id="MFC3148602.1"/>
    </source>
</evidence>
<dbReference type="InterPro" id="IPR028055">
    <property type="entry name" value="YidC/Oxa/ALB_C"/>
</dbReference>
<sequence length="561" mass="62369">MNSNTQRFILWAIFGFSLIFLWDGWLKHTGQPSMFGPQTGQTQTQQGKAGTPPAAPGVGLSQPAVTGTASAATPGAANPAAPAATEFKGEVLTLANDVLKLSINTKGGVVERAELLQHKADRSLKENFVLLSNEPGKPYVAESGLLLAGSEVPTHLSAFTVVPGTPANVLSLTAEQGGLRLTRTYTLEPGSYSIKQRLTVENLRAEPVVPAVYSHLRRHGDKVSAGINDYFIHTFTGPAMYTEADKFQKIPFEDIAKGKASHSKSGNNGWVSMIQHYFVSAWVPPQGLERNYYADKDPNGLGYRIGYLANLPSVAPAGKVEHEAVLLIGPQDQQMLKKVAPGLDLVVDYSWLTVIAKPMYYLLLWLHGIFGNWGWAIIFLTVIIKAIFYFPMATAYKSMAKMKQVTPRMMALREKYGDDKMKLNQAMMELYKTEKINPLGGCLPILITIPVFLALYWVLLGSVEMRHAPWLLWVKDLSTPDPWYILPIVLAVTMWAQFKLNPTPPDPMQARILMIMQAVFAVMFLFFPSGLVLYYIVNNVLSIAQQWWIYRQLEKQGYKMR</sequence>
<evidence type="ECO:0000313" key="18">
    <source>
        <dbReference type="Proteomes" id="UP001595556"/>
    </source>
</evidence>
<dbReference type="Pfam" id="PF14849">
    <property type="entry name" value="YidC_periplas"/>
    <property type="match status" value="1"/>
</dbReference>
<dbReference type="Pfam" id="PF02096">
    <property type="entry name" value="60KD_IMP"/>
    <property type="match status" value="1"/>
</dbReference>
<dbReference type="CDD" id="cd20070">
    <property type="entry name" value="5TM_YidC_Alb3"/>
    <property type="match status" value="1"/>
</dbReference>
<dbReference type="NCBIfam" id="TIGR03593">
    <property type="entry name" value="yidC_nterm"/>
    <property type="match status" value="1"/>
</dbReference>
<keyword evidence="7 13" id="KW-0653">Protein transport</keyword>
<dbReference type="Proteomes" id="UP001595556">
    <property type="component" value="Unassembled WGS sequence"/>
</dbReference>
<dbReference type="NCBIfam" id="NF002352">
    <property type="entry name" value="PRK01318.1-3"/>
    <property type="match status" value="1"/>
</dbReference>
<comment type="subunit">
    <text evidence="13">Interacts with the Sec translocase complex via SecD. Specifically interacts with transmembrane segments of nascent integral membrane proteins during membrane integration.</text>
</comment>
<keyword evidence="18" id="KW-1185">Reference proteome</keyword>
<feature type="transmembrane region" description="Helical" evidence="13">
    <location>
        <begin position="373"/>
        <end position="393"/>
    </location>
</feature>
<dbReference type="InterPro" id="IPR001708">
    <property type="entry name" value="YidC/ALB3/OXA1/COX18"/>
</dbReference>
<name>A0ABV7HB47_9BURK</name>
<feature type="domain" description="Membrane insertase YidC N-terminal" evidence="16">
    <location>
        <begin position="93"/>
        <end position="362"/>
    </location>
</feature>
<feature type="region of interest" description="Disordered" evidence="14">
    <location>
        <begin position="33"/>
        <end position="77"/>
    </location>
</feature>
<dbReference type="EMBL" id="JBHRTI010000007">
    <property type="protein sequence ID" value="MFC3148602.1"/>
    <property type="molecule type" value="Genomic_DNA"/>
</dbReference>
<organism evidence="17 18">
    <name type="scientific">Piscinibacterium candidicorallinum</name>
    <dbReference type="NCBI Taxonomy" id="1793872"/>
    <lineage>
        <taxon>Bacteria</taxon>
        <taxon>Pseudomonadati</taxon>
        <taxon>Pseudomonadota</taxon>
        <taxon>Betaproteobacteria</taxon>
        <taxon>Burkholderiales</taxon>
        <taxon>Piscinibacterium</taxon>
    </lineage>
</organism>
<reference evidence="18" key="1">
    <citation type="journal article" date="2019" name="Int. J. Syst. Evol. Microbiol.">
        <title>The Global Catalogue of Microorganisms (GCM) 10K type strain sequencing project: providing services to taxonomists for standard genome sequencing and annotation.</title>
        <authorList>
            <consortium name="The Broad Institute Genomics Platform"/>
            <consortium name="The Broad Institute Genome Sequencing Center for Infectious Disease"/>
            <person name="Wu L."/>
            <person name="Ma J."/>
        </authorList>
    </citation>
    <scope>NUCLEOTIDE SEQUENCE [LARGE SCALE GENOMIC DNA]</scope>
    <source>
        <strain evidence="18">KCTC 52168</strain>
    </source>
</reference>
<dbReference type="InterPro" id="IPR038221">
    <property type="entry name" value="YidC_periplasmic_sf"/>
</dbReference>
<comment type="function">
    <text evidence="13">Required for the insertion and/or proper folding and/or complex formation of integral membrane proteins into the membrane. Involved in integration of membrane proteins that insert both dependently and independently of the Sec translocase complex, as well as at least some lipoproteins. Aids folding of multispanning membrane proteins.</text>
</comment>
<dbReference type="PRINTS" id="PR01900">
    <property type="entry name" value="YIDCPROTEIN"/>
</dbReference>
<dbReference type="InterPro" id="IPR028053">
    <property type="entry name" value="Membr_insert_YidC_N"/>
</dbReference>
<evidence type="ECO:0000256" key="3">
    <source>
        <dbReference type="ARBA" id="ARBA00015325"/>
    </source>
</evidence>
<evidence type="ECO:0000256" key="1">
    <source>
        <dbReference type="ARBA" id="ARBA00004429"/>
    </source>
</evidence>
<dbReference type="PANTHER" id="PTHR12428:SF65">
    <property type="entry name" value="CYTOCHROME C OXIDASE ASSEMBLY PROTEIN COX18, MITOCHONDRIAL"/>
    <property type="match status" value="1"/>
</dbReference>
<dbReference type="HAMAP" id="MF_01810">
    <property type="entry name" value="YidC_type1"/>
    <property type="match status" value="1"/>
</dbReference>
<evidence type="ECO:0000256" key="12">
    <source>
        <dbReference type="ARBA" id="ARBA00033342"/>
    </source>
</evidence>
<dbReference type="InterPro" id="IPR019998">
    <property type="entry name" value="Membr_insert_YidC"/>
</dbReference>
<evidence type="ECO:0000256" key="13">
    <source>
        <dbReference type="HAMAP-Rule" id="MF_01810"/>
    </source>
</evidence>
<evidence type="ECO:0000256" key="4">
    <source>
        <dbReference type="ARBA" id="ARBA00022448"/>
    </source>
</evidence>
<comment type="caution">
    <text evidence="17">The sequence shown here is derived from an EMBL/GenBank/DDBJ whole genome shotgun (WGS) entry which is preliminary data.</text>
</comment>
<evidence type="ECO:0000256" key="7">
    <source>
        <dbReference type="ARBA" id="ARBA00022927"/>
    </source>
</evidence>
<dbReference type="InterPro" id="IPR047196">
    <property type="entry name" value="YidC_ALB_C"/>
</dbReference>
<keyword evidence="8 13" id="KW-1133">Transmembrane helix</keyword>
<dbReference type="CDD" id="cd19961">
    <property type="entry name" value="EcYidC-like_peri"/>
    <property type="match status" value="1"/>
</dbReference>
<dbReference type="PRINTS" id="PR00701">
    <property type="entry name" value="60KDINNERMP"/>
</dbReference>
<evidence type="ECO:0000256" key="14">
    <source>
        <dbReference type="SAM" id="MobiDB-lite"/>
    </source>
</evidence>
<dbReference type="Gene3D" id="2.70.98.90">
    <property type="match status" value="1"/>
</dbReference>
<comment type="subcellular location">
    <subcellularLocation>
        <location evidence="1">Cell inner membrane</location>
        <topology evidence="1">Multi-pass membrane protein</topology>
    </subcellularLocation>
    <subcellularLocation>
        <location evidence="13">Cell membrane</location>
        <topology evidence="13">Multi-pass membrane protein</topology>
    </subcellularLocation>
</comment>
<dbReference type="NCBIfam" id="TIGR03592">
    <property type="entry name" value="yidC_oxa1_cterm"/>
    <property type="match status" value="1"/>
</dbReference>
<keyword evidence="10 13" id="KW-0143">Chaperone</keyword>
<evidence type="ECO:0000256" key="10">
    <source>
        <dbReference type="ARBA" id="ARBA00023186"/>
    </source>
</evidence>
<accession>A0ABV7HB47</accession>